<protein>
    <submittedName>
        <fullName evidence="1">Uncharacterized protein</fullName>
    </submittedName>
</protein>
<reference evidence="1 2" key="1">
    <citation type="submission" date="2016-09" db="EMBL/GenBank/DDBJ databases">
        <authorList>
            <person name="Capua I."/>
            <person name="De Benedictis P."/>
            <person name="Joannis T."/>
            <person name="Lombin L.H."/>
            <person name="Cattoli G."/>
        </authorList>
    </citation>
    <scope>NUCLEOTIDE SEQUENCE [LARGE SCALE GENOMIC DNA]</scope>
    <source>
        <strain evidence="1 2">UB20</strain>
    </source>
</reference>
<evidence type="ECO:0000313" key="1">
    <source>
        <dbReference type="EMBL" id="SCQ19403.1"/>
    </source>
</evidence>
<name>A0A1D3UHA7_TANFO</name>
<accession>A0A1D3UHA7</accession>
<dbReference type="Proteomes" id="UP000182057">
    <property type="component" value="Unassembled WGS sequence"/>
</dbReference>
<dbReference type="EMBL" id="FMMM01000025">
    <property type="protein sequence ID" value="SCQ19403.1"/>
    <property type="molecule type" value="Genomic_DNA"/>
</dbReference>
<gene>
    <name evidence="1" type="ORF">TFUB20_00689</name>
</gene>
<organism evidence="1 2">
    <name type="scientific">Tannerella forsythia</name>
    <name type="common">Bacteroides forsythus</name>
    <dbReference type="NCBI Taxonomy" id="28112"/>
    <lineage>
        <taxon>Bacteria</taxon>
        <taxon>Pseudomonadati</taxon>
        <taxon>Bacteroidota</taxon>
        <taxon>Bacteroidia</taxon>
        <taxon>Bacteroidales</taxon>
        <taxon>Tannerellaceae</taxon>
        <taxon>Tannerella</taxon>
    </lineage>
</organism>
<proteinExistence type="predicted"/>
<dbReference type="AlphaFoldDB" id="A0A1D3UHA7"/>
<sequence>MFLCVRSFVIQSVSEESPFFSGVRFLTAFGMTRGGVRNDKRGYLR</sequence>
<evidence type="ECO:0000313" key="2">
    <source>
        <dbReference type="Proteomes" id="UP000182057"/>
    </source>
</evidence>